<dbReference type="EMBL" id="FIIN01000011">
    <property type="protein sequence ID" value="CYW15021.1"/>
    <property type="molecule type" value="Genomic_DNA"/>
</dbReference>
<organism evidence="1 2">
    <name type="scientific">Streptococcus suis</name>
    <dbReference type="NCBI Taxonomy" id="1307"/>
    <lineage>
        <taxon>Bacteria</taxon>
        <taxon>Bacillati</taxon>
        <taxon>Bacillota</taxon>
        <taxon>Bacilli</taxon>
        <taxon>Lactobacillales</taxon>
        <taxon>Streptococcaceae</taxon>
        <taxon>Streptococcus</taxon>
    </lineage>
</organism>
<dbReference type="Proteomes" id="UP000071765">
    <property type="component" value="Unassembled WGS sequence"/>
</dbReference>
<name>A0A0Z8MYG2_STRSU</name>
<protein>
    <submittedName>
        <fullName evidence="1">Uncharacterized protein</fullName>
    </submittedName>
</protein>
<sequence>MDSISNKLIDLPHKDIDFLNIDTTRDTKLFLDPTKLFSTKLDKFFQNASLKVESFFQEALRLYKSKQLDDLEELFNHSQECNQTHLGHSKGASRGTGASKKMLMKFFEQVVNSDSDSQKRLMSLTAMTILSPRFAEDRSSDLLTNILKKEIIEYTLKQAKIHNIQIIEDNKSFGYYWDDEELKWMKISSFYILGKDKKPLLLLPKQIISKKYYFSVEKFVKIIILPIYREKFAGQLGIYKNGNNKPISDKYLIQKLIREAYESNKWKEFANDELAKNPRLIINYYDREINNLEFSVRQMSDDELDDLTK</sequence>
<gene>
    <name evidence="1" type="ORF">ERS132452_01720</name>
</gene>
<reference evidence="1 2" key="1">
    <citation type="submission" date="2016-02" db="EMBL/GenBank/DDBJ databases">
        <authorList>
            <consortium name="Pathogen Informatics"/>
        </authorList>
    </citation>
    <scope>NUCLEOTIDE SEQUENCE [LARGE SCALE GENOMIC DNA]</scope>
    <source>
        <strain evidence="1 2">LSS90</strain>
    </source>
</reference>
<dbReference type="AlphaFoldDB" id="A0A0Z8MYG2"/>
<dbReference type="RefSeq" id="WP_052501762.1">
    <property type="nucleotide sequence ID" value="NZ_CEDD01000004.1"/>
</dbReference>
<accession>A0A0Z8MYG2</accession>
<evidence type="ECO:0000313" key="1">
    <source>
        <dbReference type="EMBL" id="CYW15021.1"/>
    </source>
</evidence>
<evidence type="ECO:0000313" key="2">
    <source>
        <dbReference type="Proteomes" id="UP000071765"/>
    </source>
</evidence>
<proteinExistence type="predicted"/>